<accession>A0ABT1VXR9</accession>
<proteinExistence type="predicted"/>
<sequence>MSTSLGRRRLLALSPLLVAGGAGIGFWRMLHGMSGGSFDPHDVDAPVLNKPVPSFDLPAQAPGRGFSAAELSGLRAPVLVNFFASWCVPCVVEMPALLALPSMLGRPLPVWGIAYKDRTEDASGFLQRSGNPYTRIAADCDGRTAIDWGVSGVPESFLIRPGGIVAWHTAGPLSSGMVTEELGPALRRIGA</sequence>
<dbReference type="RefSeq" id="WP_422919857.1">
    <property type="nucleotide sequence ID" value="NZ_JAMZEJ010000005.1"/>
</dbReference>
<feature type="domain" description="Thioredoxin" evidence="5">
    <location>
        <begin position="46"/>
        <end position="191"/>
    </location>
</feature>
<comment type="subcellular location">
    <subcellularLocation>
        <location evidence="1">Cell envelope</location>
    </subcellularLocation>
</comment>
<keyword evidence="7" id="KW-1185">Reference proteome</keyword>
<evidence type="ECO:0000256" key="2">
    <source>
        <dbReference type="ARBA" id="ARBA00022748"/>
    </source>
</evidence>
<dbReference type="PANTHER" id="PTHR42852:SF6">
    <property type="entry name" value="THIOL:DISULFIDE INTERCHANGE PROTEIN DSBE"/>
    <property type="match status" value="1"/>
</dbReference>
<dbReference type="Pfam" id="PF00578">
    <property type="entry name" value="AhpC-TSA"/>
    <property type="match status" value="1"/>
</dbReference>
<dbReference type="PROSITE" id="PS51352">
    <property type="entry name" value="THIOREDOXIN_2"/>
    <property type="match status" value="1"/>
</dbReference>
<dbReference type="InterPro" id="IPR000866">
    <property type="entry name" value="AhpC/TSA"/>
</dbReference>
<dbReference type="PROSITE" id="PS00194">
    <property type="entry name" value="THIOREDOXIN_1"/>
    <property type="match status" value="1"/>
</dbReference>
<dbReference type="PANTHER" id="PTHR42852">
    <property type="entry name" value="THIOL:DISULFIDE INTERCHANGE PROTEIN DSBE"/>
    <property type="match status" value="1"/>
</dbReference>
<dbReference type="InterPro" id="IPR013766">
    <property type="entry name" value="Thioredoxin_domain"/>
</dbReference>
<evidence type="ECO:0000256" key="1">
    <source>
        <dbReference type="ARBA" id="ARBA00004196"/>
    </source>
</evidence>
<keyword evidence="3" id="KW-1015">Disulfide bond</keyword>
<dbReference type="InterPro" id="IPR050553">
    <property type="entry name" value="Thioredoxin_ResA/DsbE_sf"/>
</dbReference>
<keyword evidence="4" id="KW-0676">Redox-active center</keyword>
<reference evidence="6 7" key="1">
    <citation type="submission" date="2022-06" db="EMBL/GenBank/DDBJ databases">
        <title>Rhizosaccharibacter gen. nov. sp. nov. KSS12, endophytic bacteria isolated from sugarcane.</title>
        <authorList>
            <person name="Pitiwittayakul N."/>
        </authorList>
    </citation>
    <scope>NUCLEOTIDE SEQUENCE [LARGE SCALE GENOMIC DNA]</scope>
    <source>
        <strain evidence="6 7">KSS12</strain>
    </source>
</reference>
<keyword evidence="2" id="KW-0201">Cytochrome c-type biogenesis</keyword>
<dbReference type="SUPFAM" id="SSF52833">
    <property type="entry name" value="Thioredoxin-like"/>
    <property type="match status" value="1"/>
</dbReference>
<dbReference type="EMBL" id="JAMZEJ010000005">
    <property type="protein sequence ID" value="MCQ8241116.1"/>
    <property type="molecule type" value="Genomic_DNA"/>
</dbReference>
<dbReference type="Proteomes" id="UP001524547">
    <property type="component" value="Unassembled WGS sequence"/>
</dbReference>
<gene>
    <name evidence="6" type="ORF">NFI88_09720</name>
</gene>
<evidence type="ECO:0000313" key="7">
    <source>
        <dbReference type="Proteomes" id="UP001524547"/>
    </source>
</evidence>
<dbReference type="InterPro" id="IPR036249">
    <property type="entry name" value="Thioredoxin-like_sf"/>
</dbReference>
<dbReference type="InterPro" id="IPR017937">
    <property type="entry name" value="Thioredoxin_CS"/>
</dbReference>
<organism evidence="6 7">
    <name type="scientific">Rhizosaccharibacter radicis</name>
    <dbReference type="NCBI Taxonomy" id="2782605"/>
    <lineage>
        <taxon>Bacteria</taxon>
        <taxon>Pseudomonadati</taxon>
        <taxon>Pseudomonadota</taxon>
        <taxon>Alphaproteobacteria</taxon>
        <taxon>Acetobacterales</taxon>
        <taxon>Acetobacteraceae</taxon>
        <taxon>Rhizosaccharibacter</taxon>
    </lineage>
</organism>
<evidence type="ECO:0000256" key="3">
    <source>
        <dbReference type="ARBA" id="ARBA00023157"/>
    </source>
</evidence>
<evidence type="ECO:0000256" key="4">
    <source>
        <dbReference type="ARBA" id="ARBA00023284"/>
    </source>
</evidence>
<evidence type="ECO:0000259" key="5">
    <source>
        <dbReference type="PROSITE" id="PS51352"/>
    </source>
</evidence>
<dbReference type="Gene3D" id="3.40.30.10">
    <property type="entry name" value="Glutaredoxin"/>
    <property type="match status" value="1"/>
</dbReference>
<evidence type="ECO:0000313" key="6">
    <source>
        <dbReference type="EMBL" id="MCQ8241116.1"/>
    </source>
</evidence>
<comment type="caution">
    <text evidence="6">The sequence shown here is derived from an EMBL/GenBank/DDBJ whole genome shotgun (WGS) entry which is preliminary data.</text>
</comment>
<name>A0ABT1VXR9_9PROT</name>
<protein>
    <submittedName>
        <fullName evidence="6">Redoxin domain-containing protein</fullName>
    </submittedName>
</protein>